<evidence type="ECO:0000256" key="1">
    <source>
        <dbReference type="ARBA" id="ARBA00001968"/>
    </source>
</evidence>
<dbReference type="OrthoDB" id="5960386at2759"/>
<dbReference type="AlphaFoldDB" id="A0A9Q1EEK3"/>
<comment type="cofactor">
    <cofactor evidence="1">
        <name>a divalent metal cation</name>
        <dbReference type="ChEBI" id="CHEBI:60240"/>
    </cofactor>
</comment>
<keyword evidence="5" id="KW-1185">Reference proteome</keyword>
<keyword evidence="2" id="KW-0479">Metal-binding</keyword>
<evidence type="ECO:0000313" key="5">
    <source>
        <dbReference type="Proteomes" id="UP001152622"/>
    </source>
</evidence>
<dbReference type="Pfam" id="PF13359">
    <property type="entry name" value="DDE_Tnp_4"/>
    <property type="match status" value="1"/>
</dbReference>
<dbReference type="Proteomes" id="UP001152622">
    <property type="component" value="Chromosome 19"/>
</dbReference>
<reference evidence="4" key="1">
    <citation type="journal article" date="2023" name="Science">
        <title>Genome structures resolve the early diversification of teleost fishes.</title>
        <authorList>
            <person name="Parey E."/>
            <person name="Louis A."/>
            <person name="Montfort J."/>
            <person name="Bouchez O."/>
            <person name="Roques C."/>
            <person name="Iampietro C."/>
            <person name="Lluch J."/>
            <person name="Castinel A."/>
            <person name="Donnadieu C."/>
            <person name="Desvignes T."/>
            <person name="Floi Bucao C."/>
            <person name="Jouanno E."/>
            <person name="Wen M."/>
            <person name="Mejri S."/>
            <person name="Dirks R."/>
            <person name="Jansen H."/>
            <person name="Henkel C."/>
            <person name="Chen W.J."/>
            <person name="Zahm M."/>
            <person name="Cabau C."/>
            <person name="Klopp C."/>
            <person name="Thompson A.W."/>
            <person name="Robinson-Rechavi M."/>
            <person name="Braasch I."/>
            <person name="Lecointre G."/>
            <person name="Bobe J."/>
            <person name="Postlethwait J.H."/>
            <person name="Berthelot C."/>
            <person name="Roest Crollius H."/>
            <person name="Guiguen Y."/>
        </authorList>
    </citation>
    <scope>NUCLEOTIDE SEQUENCE</scope>
    <source>
        <strain evidence="4">WJC10195</strain>
    </source>
</reference>
<dbReference type="EMBL" id="JAINUF010000019">
    <property type="protein sequence ID" value="KAJ8337332.1"/>
    <property type="molecule type" value="Genomic_DNA"/>
</dbReference>
<organism evidence="4 5">
    <name type="scientific">Synaphobranchus kaupii</name>
    <name type="common">Kaup's arrowtooth eel</name>
    <dbReference type="NCBI Taxonomy" id="118154"/>
    <lineage>
        <taxon>Eukaryota</taxon>
        <taxon>Metazoa</taxon>
        <taxon>Chordata</taxon>
        <taxon>Craniata</taxon>
        <taxon>Vertebrata</taxon>
        <taxon>Euteleostomi</taxon>
        <taxon>Actinopterygii</taxon>
        <taxon>Neopterygii</taxon>
        <taxon>Teleostei</taxon>
        <taxon>Anguilliformes</taxon>
        <taxon>Synaphobranchidae</taxon>
        <taxon>Synaphobranchus</taxon>
    </lineage>
</organism>
<dbReference type="GO" id="GO:0046872">
    <property type="term" value="F:metal ion binding"/>
    <property type="evidence" value="ECO:0007669"/>
    <property type="project" value="UniProtKB-KW"/>
</dbReference>
<evidence type="ECO:0000313" key="4">
    <source>
        <dbReference type="EMBL" id="KAJ8337332.1"/>
    </source>
</evidence>
<evidence type="ECO:0000259" key="3">
    <source>
        <dbReference type="Pfam" id="PF13359"/>
    </source>
</evidence>
<dbReference type="InterPro" id="IPR027806">
    <property type="entry name" value="HARBI1_dom"/>
</dbReference>
<comment type="caution">
    <text evidence="4">The sequence shown here is derived from an EMBL/GenBank/DDBJ whole genome shotgun (WGS) entry which is preliminary data.</text>
</comment>
<sequence>MGSQPHVFVGDEAFPLRRPFTSTHLSRQERILNSRLSLAGLVVECTFGIMSSQWRMYRQIISLNLDNVEACVKATCILHNFMRSNRRNGRSIPPADGPPEEDGKASGVLNICRWGNNNATRETFKIRDLLAVLLWSGEELFDEVEVKPSKVKESKKLTTQEALSRIVSEEKTGKKRKPKVCPVEGCGTTVVHLPPHLRQIHKWTKERAVHAVQMFGLRTSQQQQQHVNRKQDYHHTRPCPVEGCHGMVKQMPQHLKKFHKLTKADAAYRELLLKVRQTRPKKADNYENLKQNSISFEGWLQSVDGGMKSTKSARQHRKQVQTVVSVIDPQKLLPNSLLNKTKFREDFLTQYTI</sequence>
<protein>
    <recommendedName>
        <fullName evidence="3">DDE Tnp4 domain-containing protein</fullName>
    </recommendedName>
</protein>
<feature type="domain" description="DDE Tnp4" evidence="3">
    <location>
        <begin position="5"/>
        <end position="80"/>
    </location>
</feature>
<evidence type="ECO:0000256" key="2">
    <source>
        <dbReference type="ARBA" id="ARBA00022723"/>
    </source>
</evidence>
<gene>
    <name evidence="4" type="ORF">SKAU_G00385520</name>
</gene>
<proteinExistence type="predicted"/>
<name>A0A9Q1EEK3_SYNKA</name>
<accession>A0A9Q1EEK3</accession>